<dbReference type="PANTHER" id="PTHR48438">
    <property type="entry name" value="ALPHA-(1,3)-FUCOSYLTRANSFERASE C-RELATED"/>
    <property type="match status" value="1"/>
</dbReference>
<dbReference type="InterPro" id="IPR055270">
    <property type="entry name" value="Glyco_tran_10_C"/>
</dbReference>
<evidence type="ECO:0000256" key="11">
    <source>
        <dbReference type="ARBA" id="ARBA00023180"/>
    </source>
</evidence>
<sequence>MRWIHDIMLKQRLLRECFLLIIVFSLVLTCVLILILATLRKNGYLPEEISGGFKNREECRNFMNKRLNASSLAWICEKVVDIKWKVFSPEINHYSELGKRLNSELFSFERKKKDQEIFSNRTYLILIWKHGPYLSRRFLRSFSNSKENDPFQCCSVSNCQITYSDEKIRSSDAVVIHLHRINGPHALPLERTALQRWIFFTDESPHHTFLEYKGPPNKIASFDGVFNWSMTFRHDSDIPVPYGRTIRIKDTLIQPDIYSDKPKFLAAMASNCGGISRRWDFINELKKYLVIDVFGGCGDSDKQNVCPGKFTRDCPAIDPYKFFLAFENSACKEYITEKFWWNALAKKSIPVVLGGLSRQDYEMIAPPNSFIHVNDFKGSNPQRDLALFLKILNESSAFYNKFHLWRRHFKVLNEHGYFGSPDQHYCRICEALNYNDPSFKVYNDLYSYWNVIKDCKS</sequence>
<evidence type="ECO:0000256" key="10">
    <source>
        <dbReference type="ARBA" id="ARBA00023136"/>
    </source>
</evidence>
<dbReference type="Pfam" id="PF00852">
    <property type="entry name" value="Glyco_transf_10"/>
    <property type="match status" value="1"/>
</dbReference>
<name>A0A0K2UG84_LEPSM</name>
<dbReference type="Pfam" id="PF17039">
    <property type="entry name" value="Glyco_tran_10_N"/>
    <property type="match status" value="1"/>
</dbReference>
<evidence type="ECO:0000313" key="15">
    <source>
        <dbReference type="EMBL" id="CDW36726.1"/>
    </source>
</evidence>
<feature type="transmembrane region" description="Helical" evidence="12">
    <location>
        <begin position="17"/>
        <end position="39"/>
    </location>
</feature>
<keyword evidence="9 12" id="KW-0333">Golgi apparatus</keyword>
<keyword evidence="7" id="KW-0735">Signal-anchor</keyword>
<dbReference type="EMBL" id="HACA01019365">
    <property type="protein sequence ID" value="CDW36726.1"/>
    <property type="molecule type" value="Transcribed_RNA"/>
</dbReference>
<dbReference type="OrthoDB" id="427096at2759"/>
<keyword evidence="11" id="KW-0325">Glycoprotein</keyword>
<reference evidence="15" key="1">
    <citation type="submission" date="2014-05" db="EMBL/GenBank/DDBJ databases">
        <authorList>
            <person name="Chronopoulou M."/>
        </authorList>
    </citation>
    <scope>NUCLEOTIDE SEQUENCE</scope>
    <source>
        <tissue evidence="15">Whole organism</tissue>
    </source>
</reference>
<comment type="pathway">
    <text evidence="2">Protein modification; protein glycosylation.</text>
</comment>
<keyword evidence="10 12" id="KW-0472">Membrane</keyword>
<keyword evidence="4 12" id="KW-0328">Glycosyltransferase</keyword>
<keyword evidence="6 12" id="KW-0812">Transmembrane</keyword>
<dbReference type="GO" id="GO:0032580">
    <property type="term" value="C:Golgi cisterna membrane"/>
    <property type="evidence" value="ECO:0007669"/>
    <property type="project" value="UniProtKB-SubCell"/>
</dbReference>
<dbReference type="GO" id="GO:0008417">
    <property type="term" value="F:fucosyltransferase activity"/>
    <property type="evidence" value="ECO:0007669"/>
    <property type="project" value="InterPro"/>
</dbReference>
<comment type="subcellular location">
    <subcellularLocation>
        <location evidence="1 12">Golgi apparatus</location>
        <location evidence="1 12">Golgi stack membrane</location>
        <topology evidence="1 12">Single-pass type II membrane protein</topology>
    </subcellularLocation>
</comment>
<dbReference type="AlphaFoldDB" id="A0A0K2UG84"/>
<dbReference type="InterPro" id="IPR031481">
    <property type="entry name" value="Glyco_tran_10_N"/>
</dbReference>
<dbReference type="EC" id="2.4.1.-" evidence="12"/>
<evidence type="ECO:0000256" key="1">
    <source>
        <dbReference type="ARBA" id="ARBA00004447"/>
    </source>
</evidence>
<dbReference type="FunFam" id="3.40.50.11660:FF:000002">
    <property type="entry name" value="Alpha-(1,3)-fucosyltransferase"/>
    <property type="match status" value="1"/>
</dbReference>
<evidence type="ECO:0000256" key="2">
    <source>
        <dbReference type="ARBA" id="ARBA00004922"/>
    </source>
</evidence>
<dbReference type="SUPFAM" id="SSF53756">
    <property type="entry name" value="UDP-Glycosyltransferase/glycogen phosphorylase"/>
    <property type="match status" value="1"/>
</dbReference>
<evidence type="ECO:0000256" key="6">
    <source>
        <dbReference type="ARBA" id="ARBA00022692"/>
    </source>
</evidence>
<evidence type="ECO:0000256" key="12">
    <source>
        <dbReference type="RuleBase" id="RU003832"/>
    </source>
</evidence>
<feature type="domain" description="Fucosyltransferase N-terminal" evidence="14">
    <location>
        <begin position="121"/>
        <end position="243"/>
    </location>
</feature>
<keyword evidence="5 12" id="KW-0808">Transferase</keyword>
<organism evidence="15">
    <name type="scientific">Lepeophtheirus salmonis</name>
    <name type="common">Salmon louse</name>
    <name type="synonym">Caligus salmonis</name>
    <dbReference type="NCBI Taxonomy" id="72036"/>
    <lineage>
        <taxon>Eukaryota</taxon>
        <taxon>Metazoa</taxon>
        <taxon>Ecdysozoa</taxon>
        <taxon>Arthropoda</taxon>
        <taxon>Crustacea</taxon>
        <taxon>Multicrustacea</taxon>
        <taxon>Hexanauplia</taxon>
        <taxon>Copepoda</taxon>
        <taxon>Siphonostomatoida</taxon>
        <taxon>Caligidae</taxon>
        <taxon>Lepeophtheirus</taxon>
    </lineage>
</organism>
<accession>A0A0K2UG84</accession>
<dbReference type="UniPathway" id="UPA00378"/>
<evidence type="ECO:0000256" key="3">
    <source>
        <dbReference type="ARBA" id="ARBA00008919"/>
    </source>
</evidence>
<evidence type="ECO:0000256" key="5">
    <source>
        <dbReference type="ARBA" id="ARBA00022679"/>
    </source>
</evidence>
<protein>
    <recommendedName>
        <fullName evidence="12">Fucosyltransferase</fullName>
        <ecNumber evidence="12">2.4.1.-</ecNumber>
    </recommendedName>
</protein>
<dbReference type="InterPro" id="IPR038577">
    <property type="entry name" value="GT10-like_C_sf"/>
</dbReference>
<dbReference type="InterPro" id="IPR001503">
    <property type="entry name" value="Glyco_trans_10"/>
</dbReference>
<evidence type="ECO:0000259" key="14">
    <source>
        <dbReference type="Pfam" id="PF17039"/>
    </source>
</evidence>
<evidence type="ECO:0000256" key="9">
    <source>
        <dbReference type="ARBA" id="ARBA00023034"/>
    </source>
</evidence>
<evidence type="ECO:0000259" key="13">
    <source>
        <dbReference type="Pfam" id="PF00852"/>
    </source>
</evidence>
<feature type="domain" description="Fucosyltransferase C-terminal" evidence="13">
    <location>
        <begin position="259"/>
        <end position="447"/>
    </location>
</feature>
<evidence type="ECO:0000256" key="8">
    <source>
        <dbReference type="ARBA" id="ARBA00022989"/>
    </source>
</evidence>
<comment type="similarity">
    <text evidence="3 12">Belongs to the glycosyltransferase 10 family.</text>
</comment>
<keyword evidence="8 12" id="KW-1133">Transmembrane helix</keyword>
<evidence type="ECO:0000256" key="4">
    <source>
        <dbReference type="ARBA" id="ARBA00022676"/>
    </source>
</evidence>
<dbReference type="Gene3D" id="3.40.50.11660">
    <property type="entry name" value="Glycosyl transferase family 10, C-terminal domain"/>
    <property type="match status" value="1"/>
</dbReference>
<dbReference type="PANTHER" id="PTHR48438:SF1">
    <property type="entry name" value="ALPHA-(1,3)-FUCOSYLTRANSFERASE C-RELATED"/>
    <property type="match status" value="1"/>
</dbReference>
<proteinExistence type="inferred from homology"/>
<evidence type="ECO:0000256" key="7">
    <source>
        <dbReference type="ARBA" id="ARBA00022968"/>
    </source>
</evidence>